<dbReference type="PANTHER" id="PTHR11012:SF56">
    <property type="entry name" value="CHK KINASE-LIKE DOMAIN-CONTAINING PROTEIN-RELATED"/>
    <property type="match status" value="1"/>
</dbReference>
<evidence type="ECO:0000313" key="3">
    <source>
        <dbReference type="Proteomes" id="UP001152798"/>
    </source>
</evidence>
<keyword evidence="3" id="KW-1185">Reference proteome</keyword>
<dbReference type="Gene3D" id="3.90.1200.10">
    <property type="match status" value="1"/>
</dbReference>
<evidence type="ECO:0000259" key="1">
    <source>
        <dbReference type="SMART" id="SM00587"/>
    </source>
</evidence>
<dbReference type="AlphaFoldDB" id="A0A9P0MRE9"/>
<dbReference type="InterPro" id="IPR004119">
    <property type="entry name" value="EcKL"/>
</dbReference>
<dbReference type="SUPFAM" id="SSF56112">
    <property type="entry name" value="Protein kinase-like (PK-like)"/>
    <property type="match status" value="1"/>
</dbReference>
<sequence>MSSTDIAGNLEPTMMEAVLQMQNQELAVQRVLRCHAQPALPKGENYLSRVSRITLDVVLGNGRKSQKDLILKEVPLEKNNFEFVHNLGVFKIETDIYTQILKQMEALMDEYHETEDFLWCKLVSYQPYTSILLEDLKVKGFIMSRRQSCLDLEHGHLVLHSLARFHAMSKILEERGVINGKDYKPYAIVNDKQLIERLVYNGLQNLSKAMHQSWGSAWHRVANKLIMPLEVFQSKMIDIGKLDESRFNVLNHGDCWSNNMLFKYDWSNRPIAVRFLDFQVSHYNSPCWDLTYFMFASIEPKLRRAHYDSLLRTYTNSLLSTLQKYHYSGRQPTYEEIAAEMERIAFFRLALVGVFHPVMTAEGTDAMDLEKVLGSDGSDGFNEHLYTSDIFKERMGPEFLKLEEQGLI</sequence>
<dbReference type="PANTHER" id="PTHR11012">
    <property type="entry name" value="PROTEIN KINASE-LIKE DOMAIN-CONTAINING"/>
    <property type="match status" value="1"/>
</dbReference>
<gene>
    <name evidence="2" type="ORF">NEZAVI_LOCUS9248</name>
</gene>
<protein>
    <recommendedName>
        <fullName evidence="1">CHK kinase-like domain-containing protein</fullName>
    </recommendedName>
</protein>
<feature type="domain" description="CHK kinase-like" evidence="1">
    <location>
        <begin position="131"/>
        <end position="324"/>
    </location>
</feature>
<organism evidence="2 3">
    <name type="scientific">Nezara viridula</name>
    <name type="common">Southern green stink bug</name>
    <name type="synonym">Cimex viridulus</name>
    <dbReference type="NCBI Taxonomy" id="85310"/>
    <lineage>
        <taxon>Eukaryota</taxon>
        <taxon>Metazoa</taxon>
        <taxon>Ecdysozoa</taxon>
        <taxon>Arthropoda</taxon>
        <taxon>Hexapoda</taxon>
        <taxon>Insecta</taxon>
        <taxon>Pterygota</taxon>
        <taxon>Neoptera</taxon>
        <taxon>Paraneoptera</taxon>
        <taxon>Hemiptera</taxon>
        <taxon>Heteroptera</taxon>
        <taxon>Panheteroptera</taxon>
        <taxon>Pentatomomorpha</taxon>
        <taxon>Pentatomoidea</taxon>
        <taxon>Pentatomidae</taxon>
        <taxon>Pentatominae</taxon>
        <taxon>Nezara</taxon>
    </lineage>
</organism>
<reference evidence="2" key="1">
    <citation type="submission" date="2022-01" db="EMBL/GenBank/DDBJ databases">
        <authorList>
            <person name="King R."/>
        </authorList>
    </citation>
    <scope>NUCLEOTIDE SEQUENCE</scope>
</reference>
<dbReference type="OrthoDB" id="6630696at2759"/>
<name>A0A9P0MRE9_NEZVI</name>
<proteinExistence type="predicted"/>
<dbReference type="SMART" id="SM00587">
    <property type="entry name" value="CHK"/>
    <property type="match status" value="1"/>
</dbReference>
<dbReference type="EMBL" id="OV725080">
    <property type="protein sequence ID" value="CAH1399897.1"/>
    <property type="molecule type" value="Genomic_DNA"/>
</dbReference>
<dbReference type="Pfam" id="PF02958">
    <property type="entry name" value="EcKL"/>
    <property type="match status" value="1"/>
</dbReference>
<accession>A0A9P0MRE9</accession>
<dbReference type="InterPro" id="IPR015897">
    <property type="entry name" value="CHK_kinase-like"/>
</dbReference>
<dbReference type="Proteomes" id="UP001152798">
    <property type="component" value="Chromosome 4"/>
</dbReference>
<dbReference type="InterPro" id="IPR011009">
    <property type="entry name" value="Kinase-like_dom_sf"/>
</dbReference>
<evidence type="ECO:0000313" key="2">
    <source>
        <dbReference type="EMBL" id="CAH1399897.1"/>
    </source>
</evidence>